<evidence type="ECO:0000313" key="2">
    <source>
        <dbReference type="Proteomes" id="UP000067708"/>
    </source>
</evidence>
<dbReference type="InterPro" id="IPR011008">
    <property type="entry name" value="Dimeric_a/b-barrel"/>
</dbReference>
<dbReference type="STRING" id="529884.Rhola_00008380"/>
<dbReference type="KEGG" id="rla:Rhola_00008380"/>
<accession>A0A060JG25</accession>
<dbReference type="HOGENOM" id="CLU_149845_0_0_11"/>
<evidence type="ECO:0000313" key="1">
    <source>
        <dbReference type="EMBL" id="AIC47640.1"/>
    </source>
</evidence>
<keyword evidence="2" id="KW-1185">Reference proteome</keyword>
<dbReference type="SUPFAM" id="SSF54909">
    <property type="entry name" value="Dimeric alpha+beta barrel"/>
    <property type="match status" value="1"/>
</dbReference>
<reference evidence="1 2" key="1">
    <citation type="journal article" date="2014" name="Int. J. Syst. Evol. Microbiol.">
        <title>Rhodoluna lacicola gen. nov., sp. nov., a planktonic freshwater bacterium with stream-lined genome.</title>
        <authorList>
            <person name="Hahn M."/>
            <person name="Schmidt J."/>
            <person name="Taipale S.J."/>
            <person name="Doolittle W.F."/>
            <person name="Koll U."/>
        </authorList>
    </citation>
    <scope>NUCLEOTIDE SEQUENCE [LARGE SCALE GENOMIC DNA]</scope>
    <source>
        <strain evidence="1 2">MWH-Ta8</strain>
    </source>
</reference>
<dbReference type="Gene3D" id="3.30.70.100">
    <property type="match status" value="1"/>
</dbReference>
<gene>
    <name evidence="1" type="ORF">Rhola_00008380</name>
</gene>
<protein>
    <recommendedName>
        <fullName evidence="3">ABM domain-containing protein</fullName>
    </recommendedName>
</protein>
<name>A0A060JG25_9MICO</name>
<dbReference type="RefSeq" id="WP_038502540.1">
    <property type="nucleotide sequence ID" value="NZ_CP007490.1"/>
</dbReference>
<dbReference type="Proteomes" id="UP000067708">
    <property type="component" value="Chromosome"/>
</dbReference>
<sequence>MITATFVFKHNNSNGDFKKLDDEIMSRAEANPGFKGKEKWLSPDGSQIRVIYYFDTQESLAHFSRDEVHREAKLRYAEWYDGYRVEIAELTGSWGDGNLESPINQ</sequence>
<evidence type="ECO:0008006" key="3">
    <source>
        <dbReference type="Google" id="ProtNLM"/>
    </source>
</evidence>
<dbReference type="EMBL" id="CP007490">
    <property type="protein sequence ID" value="AIC47640.1"/>
    <property type="molecule type" value="Genomic_DNA"/>
</dbReference>
<organism evidence="1 2">
    <name type="scientific">Rhodoluna lacicola</name>
    <dbReference type="NCBI Taxonomy" id="529884"/>
    <lineage>
        <taxon>Bacteria</taxon>
        <taxon>Bacillati</taxon>
        <taxon>Actinomycetota</taxon>
        <taxon>Actinomycetes</taxon>
        <taxon>Micrococcales</taxon>
        <taxon>Microbacteriaceae</taxon>
        <taxon>Luna cluster</taxon>
        <taxon>Luna-1 subcluster</taxon>
        <taxon>Rhodoluna</taxon>
    </lineage>
</organism>
<dbReference type="OrthoDB" id="6064772at2"/>
<proteinExistence type="predicted"/>
<dbReference type="AlphaFoldDB" id="A0A060JG25"/>
<dbReference type="eggNOG" id="COG2329">
    <property type="taxonomic scope" value="Bacteria"/>
</dbReference>